<dbReference type="Proteomes" id="UP000298180">
    <property type="component" value="Unassembled WGS sequence"/>
</dbReference>
<feature type="chain" id="PRO_5021281011" evidence="1">
    <location>
        <begin position="22"/>
        <end position="415"/>
    </location>
</feature>
<dbReference type="OrthoDB" id="5289858at2"/>
<protein>
    <submittedName>
        <fullName evidence="2">DUF3443 family protein</fullName>
    </submittedName>
</protein>
<dbReference type="InterPro" id="IPR021847">
    <property type="entry name" value="DUF3443"/>
</dbReference>
<proteinExistence type="predicted"/>
<name>A0A4Z0BPZ1_9BURK</name>
<sequence length="415" mass="41500">MKAPAALRVTLLRGLAAGALALLASCGGGDGGNSPSRSSGLGGTASVAAPSVPGANVLQVLVDRGLDETSPSINTPFVTVRVCQPGTTTCVDIDHVVLDTGSSGLRVAASALPAGFNLTPVTNTNNDAVGQCAQFASGFSWGSVRVADVRMGGEVAGSISIQVVNDPALPYSQVPASCSATGPNIGSGRGANGILGVGFFREDCGAFCDLGPAGAPNFYYGCNAGGGCTASRLALASQVSNPVISFGANNNGVVLVMPTVPPGGAGQATGSLILGVGTQANNQLGNATVFNANAQGFITTTYKGVNYSSSFLDSGSNGLFFNDPAFPSCGDFYCPGNAPVQLTATNTSASGVAATVDFFIDSVTEIRDNAAAAHIGGTNGIPDSFDYGLPFFYGRSVFVGYAPPFGPGTLPFWAF</sequence>
<evidence type="ECO:0000256" key="1">
    <source>
        <dbReference type="SAM" id="SignalP"/>
    </source>
</evidence>
<accession>A0A4Z0BPZ1</accession>
<reference evidence="2 3" key="1">
    <citation type="submission" date="2019-03" db="EMBL/GenBank/DDBJ databases">
        <title>Ramlibacter henchirensis DSM 14656, whole genome shotgun sequence.</title>
        <authorList>
            <person name="Zhang X."/>
            <person name="Feng G."/>
            <person name="Zhu H."/>
        </authorList>
    </citation>
    <scope>NUCLEOTIDE SEQUENCE [LARGE SCALE GENOMIC DNA]</scope>
    <source>
        <strain evidence="2 3">DSM 14656</strain>
    </source>
</reference>
<dbReference type="RefSeq" id="WP_135264844.1">
    <property type="nucleotide sequence ID" value="NZ_SMLM01000003.1"/>
</dbReference>
<keyword evidence="3" id="KW-1185">Reference proteome</keyword>
<dbReference type="AlphaFoldDB" id="A0A4Z0BPZ1"/>
<dbReference type="EMBL" id="SMLM01000003">
    <property type="protein sequence ID" value="TFZ00504.1"/>
    <property type="molecule type" value="Genomic_DNA"/>
</dbReference>
<keyword evidence="1" id="KW-0732">Signal</keyword>
<organism evidence="2 3">
    <name type="scientific">Ramlibacter henchirensis</name>
    <dbReference type="NCBI Taxonomy" id="204072"/>
    <lineage>
        <taxon>Bacteria</taxon>
        <taxon>Pseudomonadati</taxon>
        <taxon>Pseudomonadota</taxon>
        <taxon>Betaproteobacteria</taxon>
        <taxon>Burkholderiales</taxon>
        <taxon>Comamonadaceae</taxon>
        <taxon>Ramlibacter</taxon>
    </lineage>
</organism>
<dbReference type="PROSITE" id="PS51257">
    <property type="entry name" value="PROKAR_LIPOPROTEIN"/>
    <property type="match status" value="1"/>
</dbReference>
<gene>
    <name evidence="2" type="ORF">EZ313_18770</name>
</gene>
<feature type="signal peptide" evidence="1">
    <location>
        <begin position="1"/>
        <end position="21"/>
    </location>
</feature>
<evidence type="ECO:0000313" key="3">
    <source>
        <dbReference type="Proteomes" id="UP000298180"/>
    </source>
</evidence>
<dbReference type="Pfam" id="PF11925">
    <property type="entry name" value="DUF3443"/>
    <property type="match status" value="1"/>
</dbReference>
<comment type="caution">
    <text evidence="2">The sequence shown here is derived from an EMBL/GenBank/DDBJ whole genome shotgun (WGS) entry which is preliminary data.</text>
</comment>
<evidence type="ECO:0000313" key="2">
    <source>
        <dbReference type="EMBL" id="TFZ00504.1"/>
    </source>
</evidence>